<evidence type="ECO:0000256" key="2">
    <source>
        <dbReference type="ARBA" id="ARBA00022526"/>
    </source>
</evidence>
<gene>
    <name evidence="8" type="ORF">UFOPK3674_01377</name>
</gene>
<dbReference type="EMBL" id="CAFBMX010000006">
    <property type="protein sequence ID" value="CAB4934358.1"/>
    <property type="molecule type" value="Genomic_DNA"/>
</dbReference>
<dbReference type="PRINTS" id="PR00079">
    <property type="entry name" value="G6PDHDRGNASE"/>
</dbReference>
<evidence type="ECO:0000259" key="7">
    <source>
        <dbReference type="Pfam" id="PF02781"/>
    </source>
</evidence>
<evidence type="ECO:0000256" key="1">
    <source>
        <dbReference type="ARBA" id="ARBA00004937"/>
    </source>
</evidence>
<feature type="domain" description="Glucose-6-phosphate dehydrogenase C-terminal" evidence="7">
    <location>
        <begin position="182"/>
        <end position="448"/>
    </location>
</feature>
<evidence type="ECO:0000256" key="3">
    <source>
        <dbReference type="ARBA" id="ARBA00022857"/>
    </source>
</evidence>
<protein>
    <submittedName>
        <fullName evidence="8">Unannotated protein</fullName>
    </submittedName>
</protein>
<comment type="pathway">
    <text evidence="1">Carbohydrate degradation; pentose phosphate pathway; D-ribulose 5-phosphate from D-glucose 6-phosphate (oxidative stage): step 1/3.</text>
</comment>
<keyword evidence="5" id="KW-0119">Carbohydrate metabolism</keyword>
<dbReference type="PANTHER" id="PTHR23429">
    <property type="entry name" value="GLUCOSE-6-PHOSPHATE 1-DEHYDROGENASE G6PD"/>
    <property type="match status" value="1"/>
</dbReference>
<dbReference type="GO" id="GO:0005829">
    <property type="term" value="C:cytosol"/>
    <property type="evidence" value="ECO:0007669"/>
    <property type="project" value="TreeGrafter"/>
</dbReference>
<dbReference type="SUPFAM" id="SSF55347">
    <property type="entry name" value="Glyceraldehyde-3-phosphate dehydrogenase-like, C-terminal domain"/>
    <property type="match status" value="1"/>
</dbReference>
<evidence type="ECO:0000256" key="4">
    <source>
        <dbReference type="ARBA" id="ARBA00023002"/>
    </source>
</evidence>
<keyword evidence="2" id="KW-0313">Glucose metabolism</keyword>
<dbReference type="Pfam" id="PF02781">
    <property type="entry name" value="G6PD_C"/>
    <property type="match status" value="1"/>
</dbReference>
<dbReference type="InterPro" id="IPR022675">
    <property type="entry name" value="G6P_DH_C"/>
</dbReference>
<keyword evidence="4" id="KW-0560">Oxidoreductase</keyword>
<dbReference type="InterPro" id="IPR022674">
    <property type="entry name" value="G6P_DH_NAD-bd"/>
</dbReference>
<dbReference type="PIRSF" id="PIRSF000110">
    <property type="entry name" value="G6PD"/>
    <property type="match status" value="1"/>
</dbReference>
<dbReference type="GO" id="GO:0009051">
    <property type="term" value="P:pentose-phosphate shunt, oxidative branch"/>
    <property type="evidence" value="ECO:0007669"/>
    <property type="project" value="TreeGrafter"/>
</dbReference>
<reference evidence="8" key="1">
    <citation type="submission" date="2020-05" db="EMBL/GenBank/DDBJ databases">
        <authorList>
            <person name="Chiriac C."/>
            <person name="Salcher M."/>
            <person name="Ghai R."/>
            <person name="Kavagutti S V."/>
        </authorList>
    </citation>
    <scope>NUCLEOTIDE SEQUENCE</scope>
</reference>
<evidence type="ECO:0000259" key="6">
    <source>
        <dbReference type="Pfam" id="PF00479"/>
    </source>
</evidence>
<dbReference type="Pfam" id="PF00479">
    <property type="entry name" value="G6PD_N"/>
    <property type="match status" value="1"/>
</dbReference>
<dbReference type="AlphaFoldDB" id="A0A6J7IT13"/>
<proteinExistence type="inferred from homology"/>
<dbReference type="Gene3D" id="3.30.360.10">
    <property type="entry name" value="Dihydrodipicolinate Reductase, domain 2"/>
    <property type="match status" value="1"/>
</dbReference>
<dbReference type="GO" id="GO:0006006">
    <property type="term" value="P:glucose metabolic process"/>
    <property type="evidence" value="ECO:0007669"/>
    <property type="project" value="UniProtKB-KW"/>
</dbReference>
<evidence type="ECO:0000313" key="8">
    <source>
        <dbReference type="EMBL" id="CAB4934358.1"/>
    </source>
</evidence>
<dbReference type="Gene3D" id="3.40.50.720">
    <property type="entry name" value="NAD(P)-binding Rossmann-like Domain"/>
    <property type="match status" value="1"/>
</dbReference>
<name>A0A6J7IT13_9ZZZZ</name>
<keyword evidence="3" id="KW-0521">NADP</keyword>
<dbReference type="SUPFAM" id="SSF51735">
    <property type="entry name" value="NAD(P)-binding Rossmann-fold domains"/>
    <property type="match status" value="1"/>
</dbReference>
<organism evidence="8">
    <name type="scientific">freshwater metagenome</name>
    <dbReference type="NCBI Taxonomy" id="449393"/>
    <lineage>
        <taxon>unclassified sequences</taxon>
        <taxon>metagenomes</taxon>
        <taxon>ecological metagenomes</taxon>
    </lineage>
</organism>
<evidence type="ECO:0000256" key="5">
    <source>
        <dbReference type="ARBA" id="ARBA00023277"/>
    </source>
</evidence>
<accession>A0A6J7IT13</accession>
<dbReference type="InterPro" id="IPR036291">
    <property type="entry name" value="NAD(P)-bd_dom_sf"/>
</dbReference>
<feature type="domain" description="Glucose-6-phosphate dehydrogenase NAD-binding" evidence="6">
    <location>
        <begin position="11"/>
        <end position="179"/>
    </location>
</feature>
<sequence>MTDLTQGDALVIFGATGDLAFRQIFPALQDMVRAGDLDVPVVGVALDGWTTEQLRAHARASIEASDDGVDEVAFGRLAQRLRYVAGRYEDAQTYRALAETLEGCERPVFYLAIPPVLFGTVVGQLGAAGLAAQGRVVVEKPFGRSLATARELNAQLSEVFPEDRVHRIDHFLGKAPVDNILFFRFANTFLEPVWNRQYVEQIQITMAEELDVANRGAFYESVGAIRDVIENHLFQVLTLLAMDPFPGHHDDALRKEKARFLRGVRPLGPQDVVRGQYRGYRDTAGVDPASNVETYAAMRLHVDTWRWADVPILLRAGKCLPVTATEIVVELKCPPERLFPGQHLHGNRMRFQIEPEVLIGLEVQARRPNSDDLEVEDIELLAVRREPEAIAPYQRLLTAALEGDHNLFASEPTIEEAWRIVDPILDDGTTPIVYEPGSWGPVEADRLVPSGRWLTPRPADPAPTGA</sequence>
<dbReference type="GO" id="GO:0004345">
    <property type="term" value="F:glucose-6-phosphate dehydrogenase activity"/>
    <property type="evidence" value="ECO:0007669"/>
    <property type="project" value="InterPro"/>
</dbReference>
<dbReference type="NCBIfam" id="TIGR00871">
    <property type="entry name" value="zwf"/>
    <property type="match status" value="1"/>
</dbReference>
<dbReference type="PANTHER" id="PTHR23429:SF0">
    <property type="entry name" value="GLUCOSE-6-PHOSPHATE 1-DEHYDROGENASE"/>
    <property type="match status" value="1"/>
</dbReference>
<dbReference type="HAMAP" id="MF_00966">
    <property type="entry name" value="G6PD"/>
    <property type="match status" value="1"/>
</dbReference>
<dbReference type="InterPro" id="IPR001282">
    <property type="entry name" value="G6P_DH"/>
</dbReference>
<dbReference type="GO" id="GO:0050661">
    <property type="term" value="F:NADP binding"/>
    <property type="evidence" value="ECO:0007669"/>
    <property type="project" value="InterPro"/>
</dbReference>